<dbReference type="GeneID" id="18938416"/>
<sequence length="67" mass="7664">MTAHKKTIKDPRVESEVNFIKRHLVKTVDKKELLATLRTWREESDSSVEADLLRDLIEEVDSGALDG</sequence>
<name>W8NNP7_9CAUD</name>
<evidence type="ECO:0000313" key="1">
    <source>
        <dbReference type="EMBL" id="AHL18575.1"/>
    </source>
</evidence>
<dbReference type="KEGG" id="vg:18938416"/>
<evidence type="ECO:0000313" key="2">
    <source>
        <dbReference type="Proteomes" id="UP000019700"/>
    </source>
</evidence>
<reference evidence="1 2" key="1">
    <citation type="journal article" date="2014" name="Arch. Virol.">
        <title>Complete genome sequence of a novel phage, vB_MoxS-ISF9, infecting methylotrophic Microbacterium: first report of a virulent Microbacterium phage.</title>
        <authorList>
            <person name="Zamani I."/>
            <person name="Bouzari M."/>
            <person name="Emtiazi G."/>
            <person name="Ghasemi S.M."/>
            <person name="Chang H.I."/>
        </authorList>
    </citation>
    <scope>NUCLEOTIDE SEQUENCE [LARGE SCALE GENOMIC DNA]</scope>
</reference>
<accession>W8NNP7</accession>
<dbReference type="RefSeq" id="YP_009021550.1">
    <property type="nucleotide sequence ID" value="NC_023859.1"/>
</dbReference>
<protein>
    <submittedName>
        <fullName evidence="1">Uncharacterized protein</fullName>
    </submittedName>
</protein>
<keyword evidence="2" id="KW-1185">Reference proteome</keyword>
<dbReference type="Proteomes" id="UP000019700">
    <property type="component" value="Genome"/>
</dbReference>
<dbReference type="EMBL" id="KJ173786">
    <property type="protein sequence ID" value="AHL18575.1"/>
    <property type="molecule type" value="Genomic_DNA"/>
</dbReference>
<proteinExistence type="predicted"/>
<organism evidence="1 2">
    <name type="scientific">Microbacterium phage vB_MoxS-ISF9</name>
    <dbReference type="NCBI Taxonomy" id="1458670"/>
    <lineage>
        <taxon>Viruses</taxon>
        <taxon>Duplodnaviria</taxon>
        <taxon>Heunggongvirae</taxon>
        <taxon>Uroviricota</taxon>
        <taxon>Caudoviricetes</taxon>
        <taxon>Farahnazvirus</taxon>
        <taxon>Farahnazvirus ISF9</taxon>
    </lineage>
</organism>
<gene>
    <name evidence="1" type="ORF">ISF9_105</name>
</gene>